<dbReference type="Proteomes" id="UP000030764">
    <property type="component" value="Unassembled WGS sequence"/>
</dbReference>
<dbReference type="EMBL" id="KL363185">
    <property type="protein sequence ID" value="KFD58100.1"/>
    <property type="molecule type" value="Genomic_DNA"/>
</dbReference>
<evidence type="ECO:0000313" key="2">
    <source>
        <dbReference type="Proteomes" id="UP000030764"/>
    </source>
</evidence>
<evidence type="ECO:0000313" key="1">
    <source>
        <dbReference type="EMBL" id="KFD58100.1"/>
    </source>
</evidence>
<reference evidence="1 2" key="1">
    <citation type="journal article" date="2014" name="Nat. Genet.">
        <title>Genome and transcriptome of the porcine whipworm Trichuris suis.</title>
        <authorList>
            <person name="Jex A.R."/>
            <person name="Nejsum P."/>
            <person name="Schwarz E.M."/>
            <person name="Hu L."/>
            <person name="Young N.D."/>
            <person name="Hall R.S."/>
            <person name="Korhonen P.K."/>
            <person name="Liao S."/>
            <person name="Thamsborg S."/>
            <person name="Xia J."/>
            <person name="Xu P."/>
            <person name="Wang S."/>
            <person name="Scheerlinck J.P."/>
            <person name="Hofmann A."/>
            <person name="Sternberg P.W."/>
            <person name="Wang J."/>
            <person name="Gasser R.B."/>
        </authorList>
    </citation>
    <scope>NUCLEOTIDE SEQUENCE [LARGE SCALE GENOMIC DNA]</scope>
    <source>
        <strain evidence="1">DCEP-RM93M</strain>
    </source>
</reference>
<sequence>MKILTVCYCMLKSNSLNKFENDIKCLAELYFEFNGMNLQLQGVDLNLIRTKAIISAFIPKRTSFKQDLGRGEFCQLRY</sequence>
<accession>A0A085MLK4</accession>
<protein>
    <submittedName>
        <fullName evidence="1">Uncharacterized protein</fullName>
    </submittedName>
</protein>
<gene>
    <name evidence="1" type="ORF">M513_00863</name>
</gene>
<proteinExistence type="predicted"/>
<organism evidence="1 2">
    <name type="scientific">Trichuris suis</name>
    <name type="common">pig whipworm</name>
    <dbReference type="NCBI Taxonomy" id="68888"/>
    <lineage>
        <taxon>Eukaryota</taxon>
        <taxon>Metazoa</taxon>
        <taxon>Ecdysozoa</taxon>
        <taxon>Nematoda</taxon>
        <taxon>Enoplea</taxon>
        <taxon>Dorylaimia</taxon>
        <taxon>Trichinellida</taxon>
        <taxon>Trichuridae</taxon>
        <taxon>Trichuris</taxon>
    </lineage>
</organism>
<name>A0A085MLK4_9BILA</name>
<keyword evidence="2" id="KW-1185">Reference proteome</keyword>
<dbReference type="AlphaFoldDB" id="A0A085MLK4"/>